<dbReference type="InterPro" id="IPR013022">
    <property type="entry name" value="Xyl_isomerase-like_TIM-brl"/>
</dbReference>
<feature type="non-terminal residue" evidence="2">
    <location>
        <position position="1"/>
    </location>
</feature>
<dbReference type="EMBL" id="BARW01006532">
    <property type="protein sequence ID" value="GAI77208.1"/>
    <property type="molecule type" value="Genomic_DNA"/>
</dbReference>
<dbReference type="InterPro" id="IPR036237">
    <property type="entry name" value="Xyl_isomerase-like_sf"/>
</dbReference>
<name>X1R9H7_9ZZZZ</name>
<protein>
    <recommendedName>
        <fullName evidence="1">Xylose isomerase-like TIM barrel domain-containing protein</fullName>
    </recommendedName>
</protein>
<dbReference type="Pfam" id="PF01261">
    <property type="entry name" value="AP_endonuc_2"/>
    <property type="match status" value="1"/>
</dbReference>
<reference evidence="2" key="1">
    <citation type="journal article" date="2014" name="Front. Microbiol.">
        <title>High frequency of phylogenetically diverse reductive dehalogenase-homologous genes in deep subseafloor sedimentary metagenomes.</title>
        <authorList>
            <person name="Kawai M."/>
            <person name="Futagami T."/>
            <person name="Toyoda A."/>
            <person name="Takaki Y."/>
            <person name="Nishi S."/>
            <person name="Hori S."/>
            <person name="Arai W."/>
            <person name="Tsubouchi T."/>
            <person name="Morono Y."/>
            <person name="Uchiyama I."/>
            <person name="Ito T."/>
            <person name="Fujiyama A."/>
            <person name="Inagaki F."/>
            <person name="Takami H."/>
        </authorList>
    </citation>
    <scope>NUCLEOTIDE SEQUENCE</scope>
    <source>
        <strain evidence="2">Expedition CK06-06</strain>
    </source>
</reference>
<dbReference type="SUPFAM" id="SSF51658">
    <property type="entry name" value="Xylose isomerase-like"/>
    <property type="match status" value="1"/>
</dbReference>
<proteinExistence type="predicted"/>
<feature type="domain" description="Xylose isomerase-like TIM barrel" evidence="1">
    <location>
        <begin position="28"/>
        <end position="287"/>
    </location>
</feature>
<dbReference type="AlphaFoldDB" id="X1R9H7"/>
<dbReference type="Gene3D" id="3.20.20.150">
    <property type="entry name" value="Divalent-metal-dependent TIM barrel enzymes"/>
    <property type="match status" value="1"/>
</dbReference>
<organism evidence="2">
    <name type="scientific">marine sediment metagenome</name>
    <dbReference type="NCBI Taxonomy" id="412755"/>
    <lineage>
        <taxon>unclassified sequences</taxon>
        <taxon>metagenomes</taxon>
        <taxon>ecological metagenomes</taxon>
    </lineage>
</organism>
<dbReference type="InterPro" id="IPR050312">
    <property type="entry name" value="IolE/XylAMocC-like"/>
</dbReference>
<dbReference type="PANTHER" id="PTHR12110">
    <property type="entry name" value="HYDROXYPYRUVATE ISOMERASE"/>
    <property type="match status" value="1"/>
</dbReference>
<evidence type="ECO:0000259" key="1">
    <source>
        <dbReference type="Pfam" id="PF01261"/>
    </source>
</evidence>
<accession>X1R9H7</accession>
<comment type="caution">
    <text evidence="2">The sequence shown here is derived from an EMBL/GenBank/DDBJ whole genome shotgun (WGS) entry which is preliminary data.</text>
</comment>
<sequence>GLNSPLHSVSYSGTWGAQCFLPLDKIVTKAAEFGYDGIEIAAKRPHASPLDLDIESRKRLKDSIESKGLEIACIAAYNDFADPHPFIREMNLLQLRETIHLAYDLGAKLVRVFASGMGNMHAGATFDEQWAWVCENLTKAAKYAEDQAIVLGLQNHSPIMHSYKNVLQMIKEVGSDSLKAVIDAPLLFMAGESVTEAVKEAGNLIVHSHTGPSDYVWGPGPLDHTIGGLRRVYTLRTFPLGKGNTNYKAFVNSLKEVGYNGFLSYEICGPVPGGGDEENLDKWAKDALVYMRGLLE</sequence>
<evidence type="ECO:0000313" key="2">
    <source>
        <dbReference type="EMBL" id="GAI77208.1"/>
    </source>
</evidence>
<gene>
    <name evidence="2" type="ORF">S12H4_13723</name>
</gene>